<evidence type="ECO:0000256" key="1">
    <source>
        <dbReference type="SAM" id="Phobius"/>
    </source>
</evidence>
<proteinExistence type="predicted"/>
<gene>
    <name evidence="2" type="ORF">ALAG00032_LOCUS13867</name>
</gene>
<dbReference type="EMBL" id="HBIJ01021350">
    <property type="protein sequence ID" value="CAE0373067.1"/>
    <property type="molecule type" value="Transcribed_RNA"/>
</dbReference>
<sequence length="863" mass="94976">MYHSSSILQKNTRVRLCGLHNEDYNGKYGVIVEKQAAFDSHRYVIALDDGREVSIKAQNLEHLGTAITKYAEDIERPPEIVTTIVAQSQQEDNFNEKNDDDQQQRSSVISGKYIACCYAFCCCLVLLIIAIIAALFIQPLVNRNGGSSSSDDSTSAPIQGTSTAGVCCTWSLTYAASFEPNTIIASWLDSDQGSVYEFFYKDHQGILKSINTTSSSIELSGLIAGDTYSVGVSVLGDGLPLLSNGTTIDVTIATIAPELDTGVIVVSDIDDADASASLSLDGNTIIIDASLLKFDDDGTILVGPSFIVRRTSDWNINNNVATSTVVNASIREAFSVLEYDATGDAFDDFDDTNPISRGRKLNEVYAGQKVFSTSDTQAFGPVTLENIERLKLYVRVRMKWTEDDDNDNTNIIVDTSASYTRELSLTFENGISRQASKSIKLWEGPKFRVPLPPPLRVIVNLSVEPKFTLEATASITLEATATMSVTATGSAVATVIYDDGDFDATGSLRMKFERDADLRAEAEASADISVSLEFEVEMFHFFELEIAIVPSIEWVAETSIEPLVSDDIRLDTFDLVAKVAMLASGEIDIPILGEFSRDLGSLFNAEYVLITLPELILEQSGPFECIDDIPTIRYQVLVDGGDEENIIEPHEWDFVDTYSQVSDWSISPDGLEAQLRYTPQSEPPLQTPTGTILFKTTPTIPSFPNSLIVDTELTASREFECCTPADCGENEELYSCENALCLHKGNPRFTLSWAGDDDLDLHVMTPSGYEIYYGAPFDDTGGQLDHDDIPESYAFWNENIFWPDDGTAPPGIYTYFVHNYDLVDSADRWTIKAYRGDELVAEHSGILGDNSYSTYYTLDTSDD</sequence>
<keyword evidence="1" id="KW-1133">Transmembrane helix</keyword>
<organism evidence="2">
    <name type="scientific">Aureoumbra lagunensis</name>
    <dbReference type="NCBI Taxonomy" id="44058"/>
    <lineage>
        <taxon>Eukaryota</taxon>
        <taxon>Sar</taxon>
        <taxon>Stramenopiles</taxon>
        <taxon>Ochrophyta</taxon>
        <taxon>Pelagophyceae</taxon>
        <taxon>Pelagomonadales</taxon>
        <taxon>Aureoumbra</taxon>
    </lineage>
</organism>
<evidence type="ECO:0000313" key="2">
    <source>
        <dbReference type="EMBL" id="CAE0373067.1"/>
    </source>
</evidence>
<name>A0A7S3K2Y7_9STRA</name>
<evidence type="ECO:0008006" key="3">
    <source>
        <dbReference type="Google" id="ProtNLM"/>
    </source>
</evidence>
<keyword evidence="1" id="KW-0472">Membrane</keyword>
<accession>A0A7S3K2Y7</accession>
<reference evidence="2" key="1">
    <citation type="submission" date="2021-01" db="EMBL/GenBank/DDBJ databases">
        <authorList>
            <person name="Corre E."/>
            <person name="Pelletier E."/>
            <person name="Niang G."/>
            <person name="Scheremetjew M."/>
            <person name="Finn R."/>
            <person name="Kale V."/>
            <person name="Holt S."/>
            <person name="Cochrane G."/>
            <person name="Meng A."/>
            <person name="Brown T."/>
            <person name="Cohen L."/>
        </authorList>
    </citation>
    <scope>NUCLEOTIDE SEQUENCE</scope>
    <source>
        <strain evidence="2">CCMP1510</strain>
    </source>
</reference>
<keyword evidence="1" id="KW-0812">Transmembrane</keyword>
<protein>
    <recommendedName>
        <fullName evidence="3">Fibronectin type-III domain-containing protein</fullName>
    </recommendedName>
</protein>
<feature type="transmembrane region" description="Helical" evidence="1">
    <location>
        <begin position="113"/>
        <end position="137"/>
    </location>
</feature>
<dbReference type="AlphaFoldDB" id="A0A7S3K2Y7"/>